<feature type="non-terminal residue" evidence="2">
    <location>
        <position position="1"/>
    </location>
</feature>
<accession>A0AA39EXE0</accession>
<gene>
    <name evidence="2" type="ORF">PV328_012229</name>
</gene>
<feature type="compositionally biased region" description="Basic and acidic residues" evidence="1">
    <location>
        <begin position="55"/>
        <end position="71"/>
    </location>
</feature>
<sequence length="120" mass="13535">TACTTRAIGELRRKYEEARSKARGTDTDGHTPSPPLPTHHNAWGGFISRSGTHAVPERSKSPRYLQERSKSSTDTSSSVQRVEGTKHTIRKIHTSRSRSRSHSRERTRKAKKTQRRQSGS</sequence>
<proteinExistence type="predicted"/>
<reference evidence="2" key="2">
    <citation type="submission" date="2023-03" db="EMBL/GenBank/DDBJ databases">
        <authorList>
            <person name="Inwood S.N."/>
            <person name="Skelly J.G."/>
            <person name="Guhlin J."/>
            <person name="Harrop T.W.R."/>
            <person name="Goldson S.G."/>
            <person name="Dearden P.K."/>
        </authorList>
    </citation>
    <scope>NUCLEOTIDE SEQUENCE</scope>
    <source>
        <strain evidence="2">Irish</strain>
        <tissue evidence="2">Whole body</tissue>
    </source>
</reference>
<feature type="region of interest" description="Disordered" evidence="1">
    <location>
        <begin position="1"/>
        <end position="120"/>
    </location>
</feature>
<feature type="compositionally biased region" description="Basic residues" evidence="1">
    <location>
        <begin position="87"/>
        <end position="120"/>
    </location>
</feature>
<name>A0AA39EXE0_9HYME</name>
<organism evidence="2 3">
    <name type="scientific">Microctonus aethiopoides</name>
    <dbReference type="NCBI Taxonomy" id="144406"/>
    <lineage>
        <taxon>Eukaryota</taxon>
        <taxon>Metazoa</taxon>
        <taxon>Ecdysozoa</taxon>
        <taxon>Arthropoda</taxon>
        <taxon>Hexapoda</taxon>
        <taxon>Insecta</taxon>
        <taxon>Pterygota</taxon>
        <taxon>Neoptera</taxon>
        <taxon>Endopterygota</taxon>
        <taxon>Hymenoptera</taxon>
        <taxon>Apocrita</taxon>
        <taxon>Ichneumonoidea</taxon>
        <taxon>Braconidae</taxon>
        <taxon>Euphorinae</taxon>
        <taxon>Microctonus</taxon>
    </lineage>
</organism>
<protein>
    <submittedName>
        <fullName evidence="2">Uncharacterized protein</fullName>
    </submittedName>
</protein>
<evidence type="ECO:0000313" key="3">
    <source>
        <dbReference type="Proteomes" id="UP001168990"/>
    </source>
</evidence>
<dbReference type="EMBL" id="JAQQBS010002166">
    <property type="protein sequence ID" value="KAK0156841.1"/>
    <property type="molecule type" value="Genomic_DNA"/>
</dbReference>
<dbReference type="AlphaFoldDB" id="A0AA39EXE0"/>
<feature type="compositionally biased region" description="Basic and acidic residues" evidence="1">
    <location>
        <begin position="9"/>
        <end position="29"/>
    </location>
</feature>
<evidence type="ECO:0000313" key="2">
    <source>
        <dbReference type="EMBL" id="KAK0156841.1"/>
    </source>
</evidence>
<reference evidence="2" key="1">
    <citation type="journal article" date="2023" name="bioRxiv">
        <title>Scaffold-level genome assemblies of two parasitoid biocontrol wasps reveal the parthenogenesis mechanism and an associated novel virus.</title>
        <authorList>
            <person name="Inwood S."/>
            <person name="Skelly J."/>
            <person name="Guhlin J."/>
            <person name="Harrop T."/>
            <person name="Goldson S."/>
            <person name="Dearden P."/>
        </authorList>
    </citation>
    <scope>NUCLEOTIDE SEQUENCE</scope>
    <source>
        <strain evidence="2">Irish</strain>
        <tissue evidence="2">Whole body</tissue>
    </source>
</reference>
<comment type="caution">
    <text evidence="2">The sequence shown here is derived from an EMBL/GenBank/DDBJ whole genome shotgun (WGS) entry which is preliminary data.</text>
</comment>
<keyword evidence="3" id="KW-1185">Reference proteome</keyword>
<evidence type="ECO:0000256" key="1">
    <source>
        <dbReference type="SAM" id="MobiDB-lite"/>
    </source>
</evidence>
<dbReference type="Proteomes" id="UP001168990">
    <property type="component" value="Unassembled WGS sequence"/>
</dbReference>
<feature type="non-terminal residue" evidence="2">
    <location>
        <position position="120"/>
    </location>
</feature>